<protein>
    <recommendedName>
        <fullName evidence="3">Minor tail protein</fullName>
    </recommendedName>
</protein>
<dbReference type="EMBL" id="JARJLR010000042">
    <property type="protein sequence ID" value="MDF3840491.1"/>
    <property type="molecule type" value="Genomic_DNA"/>
</dbReference>
<evidence type="ECO:0000313" key="2">
    <source>
        <dbReference type="Proteomes" id="UP001220662"/>
    </source>
</evidence>
<sequence>MAYPNSPVDAVPAVWGWPWHGLMTSEDGESPKLVYPDTGRVVDCGYGGHWTFLWDIGMPAPVPPEGTVLEPNEAWWTKAVLRHPGGAEFSVWGWAGTGAPGPIRLASGVGKLQLQCWLDFFTLAFNVRATVTIRLPGGVRTSTAQASISRAALGMPASVTEPPSIQMIDRRADGCGVIIRLYQSAGTAARPLEETLGLVEAQFSGDFNSLAVSLQVLATAAEGRGAWTIITDPGPFSLTKVQVSRPDFNTHDIYVGTVDAKYRLDQAVWAWYDTSGYSAEVVRYSMQYDFHAELTADITEEGNPEETPWTYDCLSVTDEVQTYTLSAGGVSTTSVVTNKFTEHDIGWFGAPGNAPTHGVDGHRESIGLWDGEQVSYRATNNHNEYAWLDFTIAWPWVPDDSQLPWTYQVNTYGAPAGSFISVVRWKVLSNKMLAIRHELVNELNKPGLRWTYTDALSPSGTVSGRMTMNSDDTYRQGKLRGSWCPVTFQAAKHLDLHDYSWV</sequence>
<dbReference type="AlphaFoldDB" id="A0AAW6P290"/>
<evidence type="ECO:0008006" key="3">
    <source>
        <dbReference type="Google" id="ProtNLM"/>
    </source>
</evidence>
<organism evidence="1 2">
    <name type="scientific">Pseudomonas citronellolis</name>
    <dbReference type="NCBI Taxonomy" id="53408"/>
    <lineage>
        <taxon>Bacteria</taxon>
        <taxon>Pseudomonadati</taxon>
        <taxon>Pseudomonadota</taxon>
        <taxon>Gammaproteobacteria</taxon>
        <taxon>Pseudomonadales</taxon>
        <taxon>Pseudomonadaceae</taxon>
        <taxon>Pseudomonas</taxon>
    </lineage>
</organism>
<name>A0AAW6P290_9PSED</name>
<accession>A0AAW6P290</accession>
<reference evidence="1" key="1">
    <citation type="submission" date="2023-03" db="EMBL/GenBank/DDBJ databases">
        <title>Draft assemblies of triclosan tolerant bacteria isolated from returned activated sludge.</title>
        <authorList>
            <person name="Van Hamelsveld S."/>
        </authorList>
    </citation>
    <scope>NUCLEOTIDE SEQUENCE</scope>
    <source>
        <strain evidence="1">GW210015_S63</strain>
    </source>
</reference>
<proteinExistence type="predicted"/>
<dbReference type="Proteomes" id="UP001220662">
    <property type="component" value="Unassembled WGS sequence"/>
</dbReference>
<evidence type="ECO:0000313" key="1">
    <source>
        <dbReference type="EMBL" id="MDF3840491.1"/>
    </source>
</evidence>
<comment type="caution">
    <text evidence="1">The sequence shown here is derived from an EMBL/GenBank/DDBJ whole genome shotgun (WGS) entry which is preliminary data.</text>
</comment>
<dbReference type="RefSeq" id="WP_276213663.1">
    <property type="nucleotide sequence ID" value="NZ_CP141948.1"/>
</dbReference>
<gene>
    <name evidence="1" type="ORF">P3W55_02070</name>
</gene>